<evidence type="ECO:0008006" key="4">
    <source>
        <dbReference type="Google" id="ProtNLM"/>
    </source>
</evidence>
<dbReference type="AlphaFoldDB" id="A0A8J6HRR7"/>
<feature type="compositionally biased region" description="Polar residues" evidence="1">
    <location>
        <begin position="516"/>
        <end position="525"/>
    </location>
</feature>
<evidence type="ECO:0000313" key="2">
    <source>
        <dbReference type="EMBL" id="KAH0818448.1"/>
    </source>
</evidence>
<keyword evidence="3" id="KW-1185">Reference proteome</keyword>
<feature type="compositionally biased region" description="Basic residues" evidence="1">
    <location>
        <begin position="594"/>
        <end position="608"/>
    </location>
</feature>
<dbReference type="InterPro" id="IPR036397">
    <property type="entry name" value="RNaseH_sf"/>
</dbReference>
<feature type="region of interest" description="Disordered" evidence="1">
    <location>
        <begin position="502"/>
        <end position="549"/>
    </location>
</feature>
<reference evidence="2" key="1">
    <citation type="journal article" date="2020" name="J Insects Food Feed">
        <title>The yellow mealworm (Tenebrio molitor) genome: a resource for the emerging insects as food and feed industry.</title>
        <authorList>
            <person name="Eriksson T."/>
            <person name="Andere A."/>
            <person name="Kelstrup H."/>
            <person name="Emery V."/>
            <person name="Picard C."/>
        </authorList>
    </citation>
    <scope>NUCLEOTIDE SEQUENCE</scope>
    <source>
        <strain evidence="2">Stoneville</strain>
        <tissue evidence="2">Whole head</tissue>
    </source>
</reference>
<feature type="region of interest" description="Disordered" evidence="1">
    <location>
        <begin position="584"/>
        <end position="608"/>
    </location>
</feature>
<dbReference type="EMBL" id="JABDTM020017658">
    <property type="protein sequence ID" value="KAH0818448.1"/>
    <property type="molecule type" value="Genomic_DNA"/>
</dbReference>
<dbReference type="Gene3D" id="3.30.420.10">
    <property type="entry name" value="Ribonuclease H-like superfamily/Ribonuclease H"/>
    <property type="match status" value="1"/>
</dbReference>
<dbReference type="GO" id="GO:0003676">
    <property type="term" value="F:nucleic acid binding"/>
    <property type="evidence" value="ECO:0007669"/>
    <property type="project" value="InterPro"/>
</dbReference>
<dbReference type="Proteomes" id="UP000719412">
    <property type="component" value="Unassembled WGS sequence"/>
</dbReference>
<name>A0A8J6HRR7_TENMO</name>
<gene>
    <name evidence="2" type="ORF">GEV33_004343</name>
</gene>
<dbReference type="InterPro" id="IPR012337">
    <property type="entry name" value="RNaseH-like_sf"/>
</dbReference>
<dbReference type="SUPFAM" id="SSF53098">
    <property type="entry name" value="Ribonuclease H-like"/>
    <property type="match status" value="1"/>
</dbReference>
<organism evidence="2 3">
    <name type="scientific">Tenebrio molitor</name>
    <name type="common">Yellow mealworm beetle</name>
    <dbReference type="NCBI Taxonomy" id="7067"/>
    <lineage>
        <taxon>Eukaryota</taxon>
        <taxon>Metazoa</taxon>
        <taxon>Ecdysozoa</taxon>
        <taxon>Arthropoda</taxon>
        <taxon>Hexapoda</taxon>
        <taxon>Insecta</taxon>
        <taxon>Pterygota</taxon>
        <taxon>Neoptera</taxon>
        <taxon>Endopterygota</taxon>
        <taxon>Coleoptera</taxon>
        <taxon>Polyphaga</taxon>
        <taxon>Cucujiformia</taxon>
        <taxon>Tenebrionidae</taxon>
        <taxon>Tenebrio</taxon>
    </lineage>
</organism>
<reference evidence="2" key="2">
    <citation type="submission" date="2021-08" db="EMBL/GenBank/DDBJ databases">
        <authorList>
            <person name="Eriksson T."/>
        </authorList>
    </citation>
    <scope>NUCLEOTIDE SEQUENCE</scope>
    <source>
        <strain evidence="2">Stoneville</strain>
        <tissue evidence="2">Whole head</tissue>
    </source>
</reference>
<protein>
    <recommendedName>
        <fullName evidence="4">Reverse transcriptase</fullName>
    </recommendedName>
</protein>
<feature type="compositionally biased region" description="Polar residues" evidence="1">
    <location>
        <begin position="532"/>
        <end position="549"/>
    </location>
</feature>
<sequence>MQLPRRLIAQRNKVQIFRKLEDSVGDRRAGGCAARRELRITCVAFGIRNHPRERIADRHGAYRPALPAFGAVEEPEDLPLPYRTVYCLPWSRNPSSSSEIEEYRKVLLQFTAEQPLSAGGRSPHDSFGSSPDQLSLHRAIVRKTIYRPQGKIISFPPNHFENVKVTPLEANHYRPINLTSSVVKIMESIIVDKLDSFTSEFAIIPKEQCSFMKGKSVETNLLSCLNDWSSLIDWNDVCLCVCLSHFSFSHDYSKTLSNLTNTNLPVVSRVEKLLVSIRPRGVEEGGVDMLSRPAMPEENAELYSALRFLEIELPRRNELEIRTEQLKDPDLKKIIDALTNVTPEVAQPWLNRGYLLNSGLLQTPVLQQRMEVIAIDLFRPLPPASTGERWIIIIEDYATQISKAFTAVYHPEANPVERRNRDLKTQLAIQIRDKPHSDWPRQLSSIRFAMNTARSQSTGKTPAFLLFGNEIRSIDDVTNAVWSCLKISLLKPHPDFYNSMKAGRKLERPTKRNKIAVSSTPTSNAGLPPRSNPVTSSSSPLDETVPTSFYSRTARRATYDLTSRDKPAEPLGTYHVLQLTPYPESEVAALKPVHPIKKRGRPRKNQIQ</sequence>
<dbReference type="InterPro" id="IPR052160">
    <property type="entry name" value="Gypsy_RT_Integrase-like"/>
</dbReference>
<dbReference type="PANTHER" id="PTHR47266">
    <property type="entry name" value="ENDONUCLEASE-RELATED"/>
    <property type="match status" value="1"/>
</dbReference>
<comment type="caution">
    <text evidence="2">The sequence shown here is derived from an EMBL/GenBank/DDBJ whole genome shotgun (WGS) entry which is preliminary data.</text>
</comment>
<proteinExistence type="predicted"/>
<evidence type="ECO:0000313" key="3">
    <source>
        <dbReference type="Proteomes" id="UP000719412"/>
    </source>
</evidence>
<accession>A0A8J6HRR7</accession>
<evidence type="ECO:0000256" key="1">
    <source>
        <dbReference type="SAM" id="MobiDB-lite"/>
    </source>
</evidence>